<dbReference type="InterPro" id="IPR008928">
    <property type="entry name" value="6-hairpin_glycosidase_sf"/>
</dbReference>
<feature type="domain" description="Alpha-L-rhamnosidase concanavalin-like" evidence="4">
    <location>
        <begin position="333"/>
        <end position="430"/>
    </location>
</feature>
<dbReference type="Pfam" id="PF05592">
    <property type="entry name" value="Bac_rhamnosid"/>
    <property type="match status" value="1"/>
</dbReference>
<name>A0ABQ6KBI7_9MICO</name>
<evidence type="ECO:0000256" key="2">
    <source>
        <dbReference type="ARBA" id="ARBA00012652"/>
    </source>
</evidence>
<evidence type="ECO:0000313" key="8">
    <source>
        <dbReference type="Proteomes" id="UP001157034"/>
    </source>
</evidence>
<dbReference type="Proteomes" id="UP001157034">
    <property type="component" value="Unassembled WGS sequence"/>
</dbReference>
<dbReference type="InterPro" id="IPR013737">
    <property type="entry name" value="Bac_rhamnosid_N"/>
</dbReference>
<dbReference type="Pfam" id="PF17389">
    <property type="entry name" value="Bac_rhamnosid6H"/>
    <property type="match status" value="1"/>
</dbReference>
<dbReference type="Gene3D" id="2.60.40.10">
    <property type="entry name" value="Immunoglobulins"/>
    <property type="match status" value="1"/>
</dbReference>
<gene>
    <name evidence="7" type="ORF">GCM10025881_36690</name>
</gene>
<dbReference type="EC" id="3.2.1.40" evidence="2"/>
<dbReference type="InterPro" id="IPR012341">
    <property type="entry name" value="6hp_glycosidase-like_sf"/>
</dbReference>
<dbReference type="PANTHER" id="PTHR33307:SF6">
    <property type="entry name" value="ALPHA-RHAMNOSIDASE (EUROFUNG)-RELATED"/>
    <property type="match status" value="1"/>
</dbReference>
<feature type="region of interest" description="Disordered" evidence="3">
    <location>
        <begin position="1"/>
        <end position="21"/>
    </location>
</feature>
<dbReference type="PANTHER" id="PTHR33307">
    <property type="entry name" value="ALPHA-RHAMNOSIDASE (EUROFUNG)"/>
    <property type="match status" value="1"/>
</dbReference>
<reference evidence="8" key="1">
    <citation type="journal article" date="2019" name="Int. J. Syst. Evol. Microbiol.">
        <title>The Global Catalogue of Microorganisms (GCM) 10K type strain sequencing project: providing services to taxonomists for standard genome sequencing and annotation.</title>
        <authorList>
            <consortium name="The Broad Institute Genomics Platform"/>
            <consortium name="The Broad Institute Genome Sequencing Center for Infectious Disease"/>
            <person name="Wu L."/>
            <person name="Ma J."/>
        </authorList>
    </citation>
    <scope>NUCLEOTIDE SEQUENCE [LARGE SCALE GENOMIC DNA]</scope>
    <source>
        <strain evidence="8">NBRC 108894</strain>
    </source>
</reference>
<dbReference type="Pfam" id="PF08531">
    <property type="entry name" value="Bac_rhamnosid_N"/>
    <property type="match status" value="1"/>
</dbReference>
<comment type="catalytic activity">
    <reaction evidence="1">
        <text>Hydrolysis of terminal non-reducing alpha-L-rhamnose residues in alpha-L-rhamnosides.</text>
        <dbReference type="EC" id="3.2.1.40"/>
    </reaction>
</comment>
<evidence type="ECO:0000256" key="3">
    <source>
        <dbReference type="SAM" id="MobiDB-lite"/>
    </source>
</evidence>
<feature type="domain" description="Alpha-L-rhamnosidase six-hairpin glycosidase" evidence="6">
    <location>
        <begin position="435"/>
        <end position="518"/>
    </location>
</feature>
<accession>A0ABQ6KBI7</accession>
<dbReference type="Pfam" id="PF25788">
    <property type="entry name" value="Ig_Rha78A_N"/>
    <property type="match status" value="1"/>
</dbReference>
<protein>
    <recommendedName>
        <fullName evidence="2">alpha-L-rhamnosidase</fullName>
        <ecNumber evidence="2">3.2.1.40</ecNumber>
    </recommendedName>
</protein>
<organism evidence="7 8">
    <name type="scientific">Pseudolysinimonas kribbensis</name>
    <dbReference type="NCBI Taxonomy" id="433641"/>
    <lineage>
        <taxon>Bacteria</taxon>
        <taxon>Bacillati</taxon>
        <taxon>Actinomycetota</taxon>
        <taxon>Actinomycetes</taxon>
        <taxon>Micrococcales</taxon>
        <taxon>Microbacteriaceae</taxon>
        <taxon>Pseudolysinimonas</taxon>
    </lineage>
</organism>
<evidence type="ECO:0000259" key="6">
    <source>
        <dbReference type="Pfam" id="PF17389"/>
    </source>
</evidence>
<feature type="compositionally biased region" description="Low complexity" evidence="3">
    <location>
        <begin position="8"/>
        <end position="21"/>
    </location>
</feature>
<dbReference type="InterPro" id="IPR016007">
    <property type="entry name" value="Alpha_rhamnosid"/>
</dbReference>
<evidence type="ECO:0000256" key="1">
    <source>
        <dbReference type="ARBA" id="ARBA00001445"/>
    </source>
</evidence>
<sequence>MTIDEMAARAAAGAGEETGSVSEARIDEIRCEYETEALGIGVASPRLSWTIGTEDAGFEFDRYEIELARDDGSHESAIVESRDQVLVPWPFAPLRSRERVSVNVRVGRGDGWTAPSRTLVIEAGLLEPADWSADLVSPASLGDLDDGAPIVFRDVEVDERPVRARLYVTALGLYEFSINGQRVGEDILTPGWTAYQHRLRYQTYDVTELVTTGAVALRAVLGNGWYRGQLVWPGNRSSYGDRLALLAQLELTFADGTTTTIGTDADWHACRSGILRDDLYDGQSTDRRIRDDAACRRSEPVEVLPPYGGALVARTGPPVRITQTLPATRILTAPSGALIADFGQNLVGWVRLRVRNASPGERVTIRHAEVLEHGELGTRPLRSAKATNEYLLAGDAEETLQPTFTFSGFRYAEISGVPDLRAEDVDALVIGSDLERTGWFVSSDPDLNRLHENVVWSMRGNFLDLPTDCPQRDERLGWTGDIQVFAPTAAFLLDVSGFLAGWLRDLAAEQKPDGECPT</sequence>
<dbReference type="SUPFAM" id="SSF48208">
    <property type="entry name" value="Six-hairpin glycosidases"/>
    <property type="match status" value="1"/>
</dbReference>
<proteinExistence type="predicted"/>
<dbReference type="InterPro" id="IPR013783">
    <property type="entry name" value="Ig-like_fold"/>
</dbReference>
<evidence type="ECO:0000259" key="4">
    <source>
        <dbReference type="Pfam" id="PF05592"/>
    </source>
</evidence>
<feature type="domain" description="Bacterial alpha-L-rhamnosidase N-terminal" evidence="5">
    <location>
        <begin position="160"/>
        <end position="323"/>
    </location>
</feature>
<comment type="caution">
    <text evidence="7">The sequence shown here is derived from an EMBL/GenBank/DDBJ whole genome shotgun (WGS) entry which is preliminary data.</text>
</comment>
<dbReference type="InterPro" id="IPR008902">
    <property type="entry name" value="Rhamnosid_concanavalin"/>
</dbReference>
<dbReference type="EMBL" id="BSVB01000001">
    <property type="protein sequence ID" value="GMA96845.1"/>
    <property type="molecule type" value="Genomic_DNA"/>
</dbReference>
<dbReference type="InterPro" id="IPR035396">
    <property type="entry name" value="Bac_rhamnosid6H"/>
</dbReference>
<dbReference type="Gene3D" id="1.50.10.10">
    <property type="match status" value="1"/>
</dbReference>
<evidence type="ECO:0000259" key="5">
    <source>
        <dbReference type="Pfam" id="PF08531"/>
    </source>
</evidence>
<keyword evidence="8" id="KW-1185">Reference proteome</keyword>
<evidence type="ECO:0000313" key="7">
    <source>
        <dbReference type="EMBL" id="GMA96845.1"/>
    </source>
</evidence>
<dbReference type="Gene3D" id="2.60.120.260">
    <property type="entry name" value="Galactose-binding domain-like"/>
    <property type="match status" value="2"/>
</dbReference>